<dbReference type="AlphaFoldDB" id="A0AAR5Q4D2"/>
<feature type="region of interest" description="Disordered" evidence="1">
    <location>
        <begin position="305"/>
        <end position="338"/>
    </location>
</feature>
<protein>
    <submittedName>
        <fullName evidence="2">Uncharacterized protein</fullName>
    </submittedName>
</protein>
<evidence type="ECO:0000313" key="3">
    <source>
        <dbReference type="Proteomes" id="UP000019118"/>
    </source>
</evidence>
<name>A0AAR5Q4D2_DENPD</name>
<accession>A0AAR5Q4D2</accession>
<organism evidence="2 3">
    <name type="scientific">Dendroctonus ponderosae</name>
    <name type="common">Mountain pine beetle</name>
    <dbReference type="NCBI Taxonomy" id="77166"/>
    <lineage>
        <taxon>Eukaryota</taxon>
        <taxon>Metazoa</taxon>
        <taxon>Ecdysozoa</taxon>
        <taxon>Arthropoda</taxon>
        <taxon>Hexapoda</taxon>
        <taxon>Insecta</taxon>
        <taxon>Pterygota</taxon>
        <taxon>Neoptera</taxon>
        <taxon>Endopterygota</taxon>
        <taxon>Coleoptera</taxon>
        <taxon>Polyphaga</taxon>
        <taxon>Cucujiformia</taxon>
        <taxon>Curculionidae</taxon>
        <taxon>Scolytinae</taxon>
        <taxon>Dendroctonus</taxon>
    </lineage>
</organism>
<reference evidence="3" key="1">
    <citation type="journal article" date="2013" name="Genome Biol.">
        <title>Draft genome of the mountain pine beetle, Dendroctonus ponderosae Hopkins, a major forest pest.</title>
        <authorList>
            <person name="Keeling C.I."/>
            <person name="Yuen M.M."/>
            <person name="Liao N.Y."/>
            <person name="Docking T.R."/>
            <person name="Chan S.K."/>
            <person name="Taylor G.A."/>
            <person name="Palmquist D.L."/>
            <person name="Jackman S.D."/>
            <person name="Nguyen A."/>
            <person name="Li M."/>
            <person name="Henderson H."/>
            <person name="Janes J.K."/>
            <person name="Zhao Y."/>
            <person name="Pandoh P."/>
            <person name="Moore R."/>
            <person name="Sperling F.A."/>
            <person name="Huber D.P."/>
            <person name="Birol I."/>
            <person name="Jones S.J."/>
            <person name="Bohlmann J."/>
        </authorList>
    </citation>
    <scope>NUCLEOTIDE SEQUENCE</scope>
</reference>
<reference evidence="2" key="2">
    <citation type="submission" date="2024-08" db="UniProtKB">
        <authorList>
            <consortium name="EnsemblMetazoa"/>
        </authorList>
    </citation>
    <scope>IDENTIFICATION</scope>
</reference>
<sequence>MNVIETNAMKHQGCKYGVPFGVSTKRFAKLGFHPELDKSGAMKREITKLGPGSFDPKGPQCRAKQGMNWRTKLEVEEFSKFLGFRNAHILKQRQFERTMRGPGSTDVAEKLFATLTGSRKDNVGFGNGPRFAKELVGQEAPPPNTYMRGLAGSYQQSKKTFSTLPTFEYDGFADRFKSGAKPYHLPPNLYELRDMKNTSDITRRTVSSKGPYSCFTGPRDGTTIKNHFAPPLGGVPEYFYVKPSDAQYLLEHPTKKRYGLFLKAPRFQRKPTVRHMLNDLSLCYRSPADPGPAHYNLSSSGIKAPPASKHAFDSSNGNARPPTDWRISPGPGRYNPKAPRCMKIKRPSWVFQSKADRGLFKLQRYSLFD</sequence>
<proteinExistence type="predicted"/>
<dbReference type="PANTHER" id="PTHR34914">
    <property type="entry name" value="LYMPHOCYTE EXPANSION MOLECULE"/>
    <property type="match status" value="1"/>
</dbReference>
<dbReference type="InterPro" id="IPR033557">
    <property type="entry name" value="CIMAP2"/>
</dbReference>
<dbReference type="GeneID" id="109543031"/>
<dbReference type="EnsemblMetazoa" id="XM_019912544.1">
    <property type="protein sequence ID" value="XP_019768103.1"/>
    <property type="gene ID" value="LOC109543031"/>
</dbReference>
<dbReference type="PANTHER" id="PTHR34914:SF1">
    <property type="entry name" value="LYMPHOCYTE EXPANSION MOLECULE"/>
    <property type="match status" value="1"/>
</dbReference>
<dbReference type="KEGG" id="dpa:109543031"/>
<dbReference type="Proteomes" id="UP000019118">
    <property type="component" value="Unassembled WGS sequence"/>
</dbReference>
<keyword evidence="3" id="KW-1185">Reference proteome</keyword>
<evidence type="ECO:0000256" key="1">
    <source>
        <dbReference type="SAM" id="MobiDB-lite"/>
    </source>
</evidence>
<evidence type="ECO:0000313" key="2">
    <source>
        <dbReference type="EnsemblMetazoa" id="XP_019768103.1"/>
    </source>
</evidence>